<keyword evidence="3" id="KW-0479">Metal-binding</keyword>
<evidence type="ECO:0000259" key="6">
    <source>
        <dbReference type="Pfam" id="PF00149"/>
    </source>
</evidence>
<reference evidence="7 8" key="1">
    <citation type="journal article" date="2014" name="ISME J.">
        <title>Candidatus Competibacter-lineage genomes retrieved from metagenomes reveal functional metabolic diversity.</title>
        <authorList>
            <person name="McIlroy S.J."/>
            <person name="Albertsen M."/>
            <person name="Andresen E.K."/>
            <person name="Saunders A.M."/>
            <person name="Kristiansen R."/>
            <person name="Stokholm-Bjerregaard M."/>
            <person name="Nielsen K.L."/>
            <person name="Nielsen P.H."/>
        </authorList>
    </citation>
    <scope>NUCLEOTIDE SEQUENCE [LARGE SCALE GENOMIC DNA]</scope>
    <source>
        <strain evidence="7 8">Run_B_J11</strain>
    </source>
</reference>
<evidence type="ECO:0000256" key="1">
    <source>
        <dbReference type="ARBA" id="ARBA00022475"/>
    </source>
</evidence>
<evidence type="ECO:0000313" key="7">
    <source>
        <dbReference type="EMBL" id="CDH44727.1"/>
    </source>
</evidence>
<dbReference type="AlphaFoldDB" id="A0A7U7J2Z9"/>
<dbReference type="OrthoDB" id="9802481at2"/>
<keyword evidence="2" id="KW-0997">Cell inner membrane</keyword>
<dbReference type="EMBL" id="CBTK010000096">
    <property type="protein sequence ID" value="CDH44727.1"/>
    <property type="molecule type" value="Genomic_DNA"/>
</dbReference>
<keyword evidence="7" id="KW-0378">Hydrolase</keyword>
<evidence type="ECO:0000256" key="4">
    <source>
        <dbReference type="ARBA" id="ARBA00023136"/>
    </source>
</evidence>
<dbReference type="SUPFAM" id="SSF56300">
    <property type="entry name" value="Metallo-dependent phosphatases"/>
    <property type="match status" value="1"/>
</dbReference>
<keyword evidence="5" id="KW-0464">Manganese</keyword>
<dbReference type="Proteomes" id="UP000019184">
    <property type="component" value="Unassembled WGS sequence"/>
</dbReference>
<keyword evidence="8" id="KW-1185">Reference proteome</keyword>
<comment type="caution">
    <text evidence="7">The sequence shown here is derived from an EMBL/GenBank/DDBJ whole genome shotgun (WGS) entry which is preliminary data.</text>
</comment>
<dbReference type="GO" id="GO:0009245">
    <property type="term" value="P:lipid A biosynthetic process"/>
    <property type="evidence" value="ECO:0007669"/>
    <property type="project" value="TreeGrafter"/>
</dbReference>
<dbReference type="InterPro" id="IPR043461">
    <property type="entry name" value="LpxH-like"/>
</dbReference>
<accession>A0A7U7J2Z9</accession>
<name>A0A7U7J2Z9_9GAMM</name>
<organism evidence="7 8">
    <name type="scientific">Candidatus Contendobacter odensis Run_B_J11</name>
    <dbReference type="NCBI Taxonomy" id="1400861"/>
    <lineage>
        <taxon>Bacteria</taxon>
        <taxon>Pseudomonadati</taxon>
        <taxon>Pseudomonadota</taxon>
        <taxon>Gammaproteobacteria</taxon>
        <taxon>Candidatus Competibacteraceae</taxon>
        <taxon>Candidatus Contendibacter</taxon>
    </lineage>
</organism>
<dbReference type="InterPro" id="IPR029052">
    <property type="entry name" value="Metallo-depent_PP-like"/>
</dbReference>
<dbReference type="Gene3D" id="3.60.21.10">
    <property type="match status" value="1"/>
</dbReference>
<dbReference type="GO" id="GO:0016020">
    <property type="term" value="C:membrane"/>
    <property type="evidence" value="ECO:0007669"/>
    <property type="project" value="GOC"/>
</dbReference>
<keyword evidence="4" id="KW-0472">Membrane</keyword>
<keyword evidence="1" id="KW-1003">Cell membrane</keyword>
<dbReference type="CDD" id="cd07398">
    <property type="entry name" value="MPP_YbbF-LpxH"/>
    <property type="match status" value="1"/>
</dbReference>
<dbReference type="Pfam" id="PF00149">
    <property type="entry name" value="Metallophos"/>
    <property type="match status" value="1"/>
</dbReference>
<evidence type="ECO:0000256" key="5">
    <source>
        <dbReference type="ARBA" id="ARBA00023211"/>
    </source>
</evidence>
<evidence type="ECO:0000256" key="2">
    <source>
        <dbReference type="ARBA" id="ARBA00022519"/>
    </source>
</evidence>
<evidence type="ECO:0000256" key="3">
    <source>
        <dbReference type="ARBA" id="ARBA00022723"/>
    </source>
</evidence>
<evidence type="ECO:0000313" key="8">
    <source>
        <dbReference type="Proteomes" id="UP000019184"/>
    </source>
</evidence>
<sequence length="275" mass="31485">MQPNHFRSIWVSDVHLGFKDCKAEFLLDFLETTDCEQLYLVGDLIDFWNLRQGGRWPTAHGRVIKTILGKAKQGARVVYIPGNHDEVARDYLGLRVGGIEILPECEHRTADGRRFLVTHGDELDSAVKCGGWLVSVFGDWMYDALLFANRWTNRIRRRLNYPYWSLANFLKLRIGQAAAYITRFEAAAAREARHRGFDGIICGHIHKAELTEIEGTWYANDGDWVESCTALVEHADGRLEVLYWAAELAQRRVRSIQQPVAAPEPEPILECKTFR</sequence>
<dbReference type="GO" id="GO:0008758">
    <property type="term" value="F:UDP-2,3-diacylglucosamine hydrolase activity"/>
    <property type="evidence" value="ECO:0007669"/>
    <property type="project" value="TreeGrafter"/>
</dbReference>
<proteinExistence type="predicted"/>
<dbReference type="InterPro" id="IPR004843">
    <property type="entry name" value="Calcineurin-like_PHP"/>
</dbReference>
<gene>
    <name evidence="7" type="ORF">BN874_1850027</name>
</gene>
<feature type="domain" description="Calcineurin-like phosphoesterase" evidence="6">
    <location>
        <begin position="9"/>
        <end position="207"/>
    </location>
</feature>
<dbReference type="PANTHER" id="PTHR34990:SF2">
    <property type="entry name" value="BLL8164 PROTEIN"/>
    <property type="match status" value="1"/>
</dbReference>
<protein>
    <submittedName>
        <fullName evidence="7">UDP-2,3-diacylglucosamine hydrolase</fullName>
    </submittedName>
</protein>
<dbReference type="GO" id="GO:0046872">
    <property type="term" value="F:metal ion binding"/>
    <property type="evidence" value="ECO:0007669"/>
    <property type="project" value="UniProtKB-KW"/>
</dbReference>
<dbReference type="RefSeq" id="WP_034431904.1">
    <property type="nucleotide sequence ID" value="NZ_CBTK010000096.1"/>
</dbReference>
<dbReference type="PANTHER" id="PTHR34990">
    <property type="entry name" value="UDP-2,3-DIACYLGLUCOSAMINE HYDROLASE-RELATED"/>
    <property type="match status" value="1"/>
</dbReference>